<keyword evidence="4" id="KW-0812">Transmembrane</keyword>
<dbReference type="GO" id="GO:1990234">
    <property type="term" value="C:transferase complex"/>
    <property type="evidence" value="ECO:0007669"/>
    <property type="project" value="UniProtKB-ARBA"/>
</dbReference>
<feature type="repeat" description="WD" evidence="3">
    <location>
        <begin position="138"/>
        <end position="189"/>
    </location>
</feature>
<dbReference type="CDD" id="cd00200">
    <property type="entry name" value="WD40"/>
    <property type="match status" value="1"/>
</dbReference>
<dbReference type="InterPro" id="IPR015943">
    <property type="entry name" value="WD40/YVTN_repeat-like_dom_sf"/>
</dbReference>
<dbReference type="PROSITE" id="PS50082">
    <property type="entry name" value="WD_REPEATS_2"/>
    <property type="match status" value="6"/>
</dbReference>
<dbReference type="InterPro" id="IPR019775">
    <property type="entry name" value="WD40_repeat_CS"/>
</dbReference>
<gene>
    <name evidence="5" type="ORF">RFI_09237</name>
</gene>
<dbReference type="InterPro" id="IPR001680">
    <property type="entry name" value="WD40_rpt"/>
</dbReference>
<evidence type="ECO:0000313" key="6">
    <source>
        <dbReference type="Proteomes" id="UP000023152"/>
    </source>
</evidence>
<feature type="repeat" description="WD" evidence="3">
    <location>
        <begin position="363"/>
        <end position="389"/>
    </location>
</feature>
<dbReference type="Pfam" id="PF00400">
    <property type="entry name" value="WD40"/>
    <property type="match status" value="6"/>
</dbReference>
<dbReference type="AlphaFoldDB" id="X6NPI3"/>
<name>X6NPI3_RETFI</name>
<reference evidence="5 6" key="1">
    <citation type="journal article" date="2013" name="Curr. Biol.">
        <title>The Genome of the Foraminiferan Reticulomyxa filosa.</title>
        <authorList>
            <person name="Glockner G."/>
            <person name="Hulsmann N."/>
            <person name="Schleicher M."/>
            <person name="Noegel A.A."/>
            <person name="Eichinger L."/>
            <person name="Gallinger C."/>
            <person name="Pawlowski J."/>
            <person name="Sierra R."/>
            <person name="Euteneuer U."/>
            <person name="Pillet L."/>
            <person name="Moustafa A."/>
            <person name="Platzer M."/>
            <person name="Groth M."/>
            <person name="Szafranski K."/>
            <person name="Schliwa M."/>
        </authorList>
    </citation>
    <scope>NUCLEOTIDE SEQUENCE [LARGE SCALE GENOMIC DNA]</scope>
</reference>
<keyword evidence="1 3" id="KW-0853">WD repeat</keyword>
<feature type="repeat" description="WD" evidence="3">
    <location>
        <begin position="190"/>
        <end position="233"/>
    </location>
</feature>
<evidence type="ECO:0000256" key="3">
    <source>
        <dbReference type="PROSITE-ProRule" id="PRU00221"/>
    </source>
</evidence>
<evidence type="ECO:0000256" key="4">
    <source>
        <dbReference type="SAM" id="Phobius"/>
    </source>
</evidence>
<dbReference type="PROSITE" id="PS50294">
    <property type="entry name" value="WD_REPEATS_REGION"/>
    <property type="match status" value="3"/>
</dbReference>
<sequence length="432" mass="49873">MTTLIDEKETLMQLVLVSLNFNLSKACLYSEKEEVQIIIRHWIRILDIKLGWIDDFDKFVVNYVTLFFFYYLFIAITIFMLDIFCSLSKLRRTFVGHKGHVWSIDYSIFGGNQYLCSGSEDSTVRVWDVKTGKQVQLFKGHSSDVFSVKFSPYHNSYRVVNHCYPTICSSSNDKTIRFWDFKTAKEVQSLNGHTDSVCGIVFSPFSNGQYLCSGSFDKTIRLWDVKTFQPLHVFNGHKYHAWSVEFSPPKSNKNKNNNSIGVIGGNGYTICSGSWDKTIRLWDVETTKELAVFKGHKDSVMSVKYSQYDTNTICSGSRDNSVRLWDIRSNKEIHAFKEHINIVWAVEYSPFVSNDSAETSIINQNTICSGSRDNTIRFWDIRTNKQLHLIKGDFNKDYGIISLKFLALKKSNCIWSVNLCYGSYEGPIRIWE</sequence>
<dbReference type="Gene3D" id="2.130.10.10">
    <property type="entry name" value="YVTN repeat-like/Quinoprotein amine dehydrogenase"/>
    <property type="match status" value="3"/>
</dbReference>
<dbReference type="SUPFAM" id="SSF50978">
    <property type="entry name" value="WD40 repeat-like"/>
    <property type="match status" value="1"/>
</dbReference>
<keyword evidence="2" id="KW-0677">Repeat</keyword>
<protein>
    <submittedName>
        <fullName evidence="5">G-protein beta WD-40 repeats containing protein</fullName>
    </submittedName>
</protein>
<evidence type="ECO:0000313" key="5">
    <source>
        <dbReference type="EMBL" id="ETO27896.1"/>
    </source>
</evidence>
<keyword evidence="4" id="KW-0472">Membrane</keyword>
<organism evidence="5 6">
    <name type="scientific">Reticulomyxa filosa</name>
    <dbReference type="NCBI Taxonomy" id="46433"/>
    <lineage>
        <taxon>Eukaryota</taxon>
        <taxon>Sar</taxon>
        <taxon>Rhizaria</taxon>
        <taxon>Retaria</taxon>
        <taxon>Foraminifera</taxon>
        <taxon>Monothalamids</taxon>
        <taxon>Reticulomyxidae</taxon>
        <taxon>Reticulomyxa</taxon>
    </lineage>
</organism>
<dbReference type="InterPro" id="IPR036322">
    <property type="entry name" value="WD40_repeat_dom_sf"/>
</dbReference>
<dbReference type="InterPro" id="IPR020472">
    <property type="entry name" value="WD40_PAC1"/>
</dbReference>
<evidence type="ECO:0000256" key="1">
    <source>
        <dbReference type="ARBA" id="ARBA00022574"/>
    </source>
</evidence>
<feature type="repeat" description="WD" evidence="3">
    <location>
        <begin position="94"/>
        <end position="137"/>
    </location>
</feature>
<dbReference type="SMART" id="SM00320">
    <property type="entry name" value="WD40"/>
    <property type="match status" value="6"/>
</dbReference>
<dbReference type="PRINTS" id="PR00320">
    <property type="entry name" value="GPROTEINBRPT"/>
</dbReference>
<feature type="repeat" description="WD" evidence="3">
    <location>
        <begin position="266"/>
        <end position="292"/>
    </location>
</feature>
<dbReference type="PANTHER" id="PTHR22847:SF637">
    <property type="entry name" value="WD REPEAT DOMAIN 5B"/>
    <property type="match status" value="1"/>
</dbReference>
<feature type="transmembrane region" description="Helical" evidence="4">
    <location>
        <begin position="60"/>
        <end position="84"/>
    </location>
</feature>
<accession>X6NPI3</accession>
<dbReference type="Proteomes" id="UP000023152">
    <property type="component" value="Unassembled WGS sequence"/>
</dbReference>
<keyword evidence="6" id="KW-1185">Reference proteome</keyword>
<dbReference type="PANTHER" id="PTHR22847">
    <property type="entry name" value="WD40 REPEAT PROTEIN"/>
    <property type="match status" value="1"/>
</dbReference>
<comment type="caution">
    <text evidence="5">The sequence shown here is derived from an EMBL/GenBank/DDBJ whole genome shotgun (WGS) entry which is preliminary data.</text>
</comment>
<keyword evidence="4" id="KW-1133">Transmembrane helix</keyword>
<dbReference type="EMBL" id="ASPP01006976">
    <property type="protein sequence ID" value="ETO27896.1"/>
    <property type="molecule type" value="Genomic_DNA"/>
</dbReference>
<feature type="repeat" description="WD" evidence="3">
    <location>
        <begin position="293"/>
        <end position="335"/>
    </location>
</feature>
<dbReference type="PROSITE" id="PS00678">
    <property type="entry name" value="WD_REPEATS_1"/>
    <property type="match status" value="5"/>
</dbReference>
<proteinExistence type="predicted"/>
<evidence type="ECO:0000256" key="2">
    <source>
        <dbReference type="ARBA" id="ARBA00022737"/>
    </source>
</evidence>